<organism evidence="1">
    <name type="scientific">Timema genevievae</name>
    <name type="common">Walking stick</name>
    <dbReference type="NCBI Taxonomy" id="629358"/>
    <lineage>
        <taxon>Eukaryota</taxon>
        <taxon>Metazoa</taxon>
        <taxon>Ecdysozoa</taxon>
        <taxon>Arthropoda</taxon>
        <taxon>Hexapoda</taxon>
        <taxon>Insecta</taxon>
        <taxon>Pterygota</taxon>
        <taxon>Neoptera</taxon>
        <taxon>Polyneoptera</taxon>
        <taxon>Phasmatodea</taxon>
        <taxon>Timematodea</taxon>
        <taxon>Timematoidea</taxon>
        <taxon>Timematidae</taxon>
        <taxon>Timema</taxon>
    </lineage>
</organism>
<reference evidence="1" key="1">
    <citation type="submission" date="2020-11" db="EMBL/GenBank/DDBJ databases">
        <authorList>
            <person name="Tran Van P."/>
        </authorList>
    </citation>
    <scope>NUCLEOTIDE SEQUENCE</scope>
</reference>
<dbReference type="AlphaFoldDB" id="A0A7R9K442"/>
<gene>
    <name evidence="1" type="ORF">TGEB3V08_LOCUS8581</name>
</gene>
<sequence>MNRCLPSVKLEQARNLVKEGFGNQINLCRDRGLNPGPLAQKSDTLLLDHQVTDTNIKSQLSCWWLRPPGNPREHIKTLDKQVKLKRKLELQEYVEAQEASMEHRRAIFKSHCLGLCEAKRNMKVEIKRLKLESENINNTLRDVGNMLEYPITDLEKDKENIPGQYFETLSDSLIGSRE</sequence>
<proteinExistence type="predicted"/>
<evidence type="ECO:0000313" key="1">
    <source>
        <dbReference type="EMBL" id="CAD7602990.1"/>
    </source>
</evidence>
<dbReference type="EMBL" id="OE843377">
    <property type="protein sequence ID" value="CAD7602990.1"/>
    <property type="molecule type" value="Genomic_DNA"/>
</dbReference>
<accession>A0A7R9K442</accession>
<protein>
    <submittedName>
        <fullName evidence="1">Uncharacterized protein</fullName>
    </submittedName>
</protein>
<name>A0A7R9K442_TIMGE</name>